<evidence type="ECO:0000256" key="3">
    <source>
        <dbReference type="ARBA" id="ARBA00023015"/>
    </source>
</evidence>
<dbReference type="GO" id="GO:0000981">
    <property type="term" value="F:DNA-binding transcription factor activity, RNA polymerase II-specific"/>
    <property type="evidence" value="ECO:0007669"/>
    <property type="project" value="InterPro"/>
</dbReference>
<dbReference type="PANTHER" id="PTHR47338">
    <property type="entry name" value="ZN(II)2CYS6 TRANSCRIPTION FACTOR (EUROFUNG)-RELATED"/>
    <property type="match status" value="1"/>
</dbReference>
<keyword evidence="3" id="KW-0805">Transcription regulation</keyword>
<dbReference type="EMBL" id="JAGPXD010000007">
    <property type="protein sequence ID" value="KAH7347400.1"/>
    <property type="molecule type" value="Genomic_DNA"/>
</dbReference>
<organism evidence="8 9">
    <name type="scientific">Plectosphaerella cucumerina</name>
    <dbReference type="NCBI Taxonomy" id="40658"/>
    <lineage>
        <taxon>Eukaryota</taxon>
        <taxon>Fungi</taxon>
        <taxon>Dikarya</taxon>
        <taxon>Ascomycota</taxon>
        <taxon>Pezizomycotina</taxon>
        <taxon>Sordariomycetes</taxon>
        <taxon>Hypocreomycetidae</taxon>
        <taxon>Glomerellales</taxon>
        <taxon>Plectosphaerellaceae</taxon>
        <taxon>Plectosphaerella</taxon>
    </lineage>
</organism>
<dbReference type="Pfam" id="PF04082">
    <property type="entry name" value="Fungal_trans"/>
    <property type="match status" value="1"/>
</dbReference>
<sequence>MAPAATSSSKAKAVCMACRARKKRCSGERPSCSNCVARQELCSYPPVRHSAIGALGRNSNGTPRSSDHFQFQPYTIPSAPPFYADLPSSTLPPDFDFAQDFCWSTATSGSKQAPFHTPPSTEDPSPPTAQDSTPELFSIPNQITSYPTSQAPLPSEAPGESTELCFVDSPSIDSFSNIESEPARDAPVNVPSQPQLDEICSIYFHRYYPILPIFSEERLAEALRKATTTQTTSDSPLLYAFAALVAGNHPSTDVKSQQQAWFKKAKHLYEQTSHIPYDPLHTLQAAACIVLHALVVGDFSAAWLVMGKAWRQTVALGLNQMDSLSTNQNGPTAGWRELEERRRTIWSLFILDRGICFPMGLAHTIDERQLRVNLPMDENTAQSTDPPPKDVASVLFTPNLRKLLSLVGGASQQSSPNVYHYLIISYLLLGRIVEHMYRPEADGDDEDDAEQDRSMLESLQQDVSHMRLMMPRAATEIASAAHPNCIYVVWMNAVMNVNTIFLFHRTPRRLERPQGCNDDTESSGCSAASNWQLCVAVAKKTAQLIREASLVSTDLLVNPNVSAPVYTCARILAIEHLLCSSPLESQGRASHPTGLLADLQAFLLLFDRLSEAFTGVGSKFRYRVLDLLEQGPEHAREMKAAGSKTLRDNCLQWQAAVLASAPD</sequence>
<dbReference type="InterPro" id="IPR007219">
    <property type="entry name" value="XnlR_reg_dom"/>
</dbReference>
<feature type="compositionally biased region" description="Polar residues" evidence="6">
    <location>
        <begin position="129"/>
        <end position="152"/>
    </location>
</feature>
<dbReference type="PROSITE" id="PS00463">
    <property type="entry name" value="ZN2_CY6_FUNGAL_1"/>
    <property type="match status" value="1"/>
</dbReference>
<keyword evidence="9" id="KW-1185">Reference proteome</keyword>
<name>A0A8K0WXS3_9PEZI</name>
<gene>
    <name evidence="8" type="ORF">B0T11DRAFT_141551</name>
</gene>
<dbReference type="InterPro" id="IPR050815">
    <property type="entry name" value="TF_fung"/>
</dbReference>
<keyword evidence="2" id="KW-0479">Metal-binding</keyword>
<dbReference type="GO" id="GO:0005634">
    <property type="term" value="C:nucleus"/>
    <property type="evidence" value="ECO:0007669"/>
    <property type="project" value="UniProtKB-SubCell"/>
</dbReference>
<dbReference type="SMART" id="SM00066">
    <property type="entry name" value="GAL4"/>
    <property type="match status" value="1"/>
</dbReference>
<feature type="domain" description="Zn(2)-C6 fungal-type" evidence="7">
    <location>
        <begin position="14"/>
        <end position="44"/>
    </location>
</feature>
<protein>
    <submittedName>
        <fullName evidence="8">Fungal-specific transcription factor domain-containing protein</fullName>
    </submittedName>
</protein>
<feature type="region of interest" description="Disordered" evidence="6">
    <location>
        <begin position="109"/>
        <end position="163"/>
    </location>
</feature>
<dbReference type="PANTHER" id="PTHR47338:SF10">
    <property type="entry name" value="TRANSCRIPTION FACTOR DOMAIN-CONTAINING PROTEIN-RELATED"/>
    <property type="match status" value="1"/>
</dbReference>
<dbReference type="GO" id="GO:0008270">
    <property type="term" value="F:zinc ion binding"/>
    <property type="evidence" value="ECO:0007669"/>
    <property type="project" value="InterPro"/>
</dbReference>
<dbReference type="InterPro" id="IPR036864">
    <property type="entry name" value="Zn2-C6_fun-type_DNA-bd_sf"/>
</dbReference>
<dbReference type="PROSITE" id="PS50048">
    <property type="entry name" value="ZN2_CY6_FUNGAL_2"/>
    <property type="match status" value="1"/>
</dbReference>
<dbReference type="CDD" id="cd00067">
    <property type="entry name" value="GAL4"/>
    <property type="match status" value="1"/>
</dbReference>
<dbReference type="SUPFAM" id="SSF57701">
    <property type="entry name" value="Zn2/Cys6 DNA-binding domain"/>
    <property type="match status" value="1"/>
</dbReference>
<dbReference type="SMART" id="SM00906">
    <property type="entry name" value="Fungal_trans"/>
    <property type="match status" value="1"/>
</dbReference>
<dbReference type="Proteomes" id="UP000813385">
    <property type="component" value="Unassembled WGS sequence"/>
</dbReference>
<dbReference type="CDD" id="cd12148">
    <property type="entry name" value="fungal_TF_MHR"/>
    <property type="match status" value="1"/>
</dbReference>
<evidence type="ECO:0000256" key="1">
    <source>
        <dbReference type="ARBA" id="ARBA00004123"/>
    </source>
</evidence>
<evidence type="ECO:0000256" key="2">
    <source>
        <dbReference type="ARBA" id="ARBA00022723"/>
    </source>
</evidence>
<evidence type="ECO:0000256" key="5">
    <source>
        <dbReference type="ARBA" id="ARBA00023242"/>
    </source>
</evidence>
<dbReference type="OrthoDB" id="10261408at2759"/>
<comment type="subcellular location">
    <subcellularLocation>
        <location evidence="1">Nucleus</location>
    </subcellularLocation>
</comment>
<accession>A0A8K0WXS3</accession>
<evidence type="ECO:0000313" key="9">
    <source>
        <dbReference type="Proteomes" id="UP000813385"/>
    </source>
</evidence>
<dbReference type="Gene3D" id="4.10.240.10">
    <property type="entry name" value="Zn(2)-C6 fungal-type DNA-binding domain"/>
    <property type="match status" value="1"/>
</dbReference>
<dbReference type="Pfam" id="PF00172">
    <property type="entry name" value="Zn_clus"/>
    <property type="match status" value="1"/>
</dbReference>
<dbReference type="GO" id="GO:0003677">
    <property type="term" value="F:DNA binding"/>
    <property type="evidence" value="ECO:0007669"/>
    <property type="project" value="InterPro"/>
</dbReference>
<evidence type="ECO:0000256" key="6">
    <source>
        <dbReference type="SAM" id="MobiDB-lite"/>
    </source>
</evidence>
<dbReference type="GO" id="GO:0006351">
    <property type="term" value="P:DNA-templated transcription"/>
    <property type="evidence" value="ECO:0007669"/>
    <property type="project" value="InterPro"/>
</dbReference>
<dbReference type="AlphaFoldDB" id="A0A8K0WXS3"/>
<evidence type="ECO:0000259" key="7">
    <source>
        <dbReference type="PROSITE" id="PS50048"/>
    </source>
</evidence>
<comment type="caution">
    <text evidence="8">The sequence shown here is derived from an EMBL/GenBank/DDBJ whole genome shotgun (WGS) entry which is preliminary data.</text>
</comment>
<dbReference type="InterPro" id="IPR001138">
    <property type="entry name" value="Zn2Cys6_DnaBD"/>
</dbReference>
<keyword evidence="4" id="KW-0804">Transcription</keyword>
<keyword evidence="5" id="KW-0539">Nucleus</keyword>
<proteinExistence type="predicted"/>
<reference evidence="8" key="1">
    <citation type="journal article" date="2021" name="Nat. Commun.">
        <title>Genetic determinants of endophytism in the Arabidopsis root mycobiome.</title>
        <authorList>
            <person name="Mesny F."/>
            <person name="Miyauchi S."/>
            <person name="Thiergart T."/>
            <person name="Pickel B."/>
            <person name="Atanasova L."/>
            <person name="Karlsson M."/>
            <person name="Huettel B."/>
            <person name="Barry K.W."/>
            <person name="Haridas S."/>
            <person name="Chen C."/>
            <person name="Bauer D."/>
            <person name="Andreopoulos W."/>
            <person name="Pangilinan J."/>
            <person name="LaButti K."/>
            <person name="Riley R."/>
            <person name="Lipzen A."/>
            <person name="Clum A."/>
            <person name="Drula E."/>
            <person name="Henrissat B."/>
            <person name="Kohler A."/>
            <person name="Grigoriev I.V."/>
            <person name="Martin F.M."/>
            <person name="Hacquard S."/>
        </authorList>
    </citation>
    <scope>NUCLEOTIDE SEQUENCE</scope>
    <source>
        <strain evidence="8">MPI-CAGE-AT-0016</strain>
    </source>
</reference>
<evidence type="ECO:0000313" key="8">
    <source>
        <dbReference type="EMBL" id="KAH7347400.1"/>
    </source>
</evidence>
<evidence type="ECO:0000256" key="4">
    <source>
        <dbReference type="ARBA" id="ARBA00023163"/>
    </source>
</evidence>